<proteinExistence type="predicted"/>
<evidence type="ECO:0000256" key="1">
    <source>
        <dbReference type="SAM" id="Phobius"/>
    </source>
</evidence>
<keyword evidence="3" id="KW-1185">Reference proteome</keyword>
<evidence type="ECO:0000313" key="3">
    <source>
        <dbReference type="Proteomes" id="UP000286268"/>
    </source>
</evidence>
<sequence>MGTASGSILIAILSGIVSWIIYVILNKKYMISKKLSKIIPGQCKVKSFIWRIISMILVLIICILSIFVFKIPEKMFLIVIGGIVAVGNKVANDLKFNDGI</sequence>
<organism evidence="2 3">
    <name type="scientific">Clostridium manihotivorum</name>
    <dbReference type="NCBI Taxonomy" id="2320868"/>
    <lineage>
        <taxon>Bacteria</taxon>
        <taxon>Bacillati</taxon>
        <taxon>Bacillota</taxon>
        <taxon>Clostridia</taxon>
        <taxon>Eubacteriales</taxon>
        <taxon>Clostridiaceae</taxon>
        <taxon>Clostridium</taxon>
    </lineage>
</organism>
<reference evidence="2 3" key="1">
    <citation type="submission" date="2018-01" db="EMBL/GenBank/DDBJ databases">
        <title>Genome Sequencing and Assembly of Anaerobacter polyendosporus strain CT4.</title>
        <authorList>
            <person name="Tachaapaikoon C."/>
            <person name="Sutheeworapong S."/>
            <person name="Jenjaroenpun P."/>
            <person name="Wongsurawat T."/>
            <person name="Nookeaw I."/>
            <person name="Cheawchanlertfa P."/>
            <person name="Kosugi A."/>
            <person name="Cheevadhanarak S."/>
            <person name="Ratanakhanokchai K."/>
        </authorList>
    </citation>
    <scope>NUCLEOTIDE SEQUENCE [LARGE SCALE GENOMIC DNA]</scope>
    <source>
        <strain evidence="2 3">CT4</strain>
    </source>
</reference>
<dbReference type="EMBL" id="CP025746">
    <property type="protein sequence ID" value="QAA33371.1"/>
    <property type="molecule type" value="Genomic_DNA"/>
</dbReference>
<dbReference type="Proteomes" id="UP000286268">
    <property type="component" value="Chromosome"/>
</dbReference>
<gene>
    <name evidence="2" type="ORF">C1I91_17910</name>
</gene>
<feature type="transmembrane region" description="Helical" evidence="1">
    <location>
        <begin position="6"/>
        <end position="27"/>
    </location>
</feature>
<dbReference type="KEGG" id="cmah:C1I91_17910"/>
<keyword evidence="1" id="KW-0812">Transmembrane</keyword>
<dbReference type="RefSeq" id="WP_128214094.1">
    <property type="nucleotide sequence ID" value="NZ_CP025746.1"/>
</dbReference>
<protein>
    <submittedName>
        <fullName evidence="2">Uncharacterized protein</fullName>
    </submittedName>
</protein>
<name>A0A410DWG5_9CLOT</name>
<evidence type="ECO:0000313" key="2">
    <source>
        <dbReference type="EMBL" id="QAA33371.1"/>
    </source>
</evidence>
<keyword evidence="1" id="KW-0472">Membrane</keyword>
<dbReference type="AlphaFoldDB" id="A0A410DWG5"/>
<accession>A0A410DWG5</accession>
<feature type="transmembrane region" description="Helical" evidence="1">
    <location>
        <begin position="48"/>
        <end position="69"/>
    </location>
</feature>
<keyword evidence="1" id="KW-1133">Transmembrane helix</keyword>